<reference evidence="1" key="1">
    <citation type="submission" date="2020-12" db="EMBL/GenBank/DDBJ databases">
        <title>WGS assembly of Carya illinoinensis cv. Pawnee.</title>
        <authorList>
            <person name="Platts A."/>
            <person name="Shu S."/>
            <person name="Wright S."/>
            <person name="Barry K."/>
            <person name="Edger P."/>
            <person name="Pires J.C."/>
            <person name="Schmutz J."/>
        </authorList>
    </citation>
    <scope>NUCLEOTIDE SEQUENCE</scope>
    <source>
        <tissue evidence="1">Leaf</tissue>
    </source>
</reference>
<keyword evidence="2" id="KW-1185">Reference proteome</keyword>
<name>A0A8T1Q4K4_CARIL</name>
<dbReference type="EMBL" id="CM031815">
    <property type="protein sequence ID" value="KAG6649524.1"/>
    <property type="molecule type" value="Genomic_DNA"/>
</dbReference>
<proteinExistence type="predicted"/>
<sequence length="103" mass="11957">MSSGIWIFLIRHHLVTESYNQKHGPPHNLLEEAGCSLTPLPPRTTVAMENIGSKLKLQLGCHWTIQKIISLNPNNSRFGTFLFKCHFFWFPSSNIRKREERKP</sequence>
<evidence type="ECO:0000313" key="1">
    <source>
        <dbReference type="EMBL" id="KAG6649524.1"/>
    </source>
</evidence>
<dbReference type="Proteomes" id="UP000811609">
    <property type="component" value="Chromosome 7"/>
</dbReference>
<accession>A0A8T1Q4K4</accession>
<organism evidence="1 2">
    <name type="scientific">Carya illinoinensis</name>
    <name type="common">Pecan</name>
    <dbReference type="NCBI Taxonomy" id="32201"/>
    <lineage>
        <taxon>Eukaryota</taxon>
        <taxon>Viridiplantae</taxon>
        <taxon>Streptophyta</taxon>
        <taxon>Embryophyta</taxon>
        <taxon>Tracheophyta</taxon>
        <taxon>Spermatophyta</taxon>
        <taxon>Magnoliopsida</taxon>
        <taxon>eudicotyledons</taxon>
        <taxon>Gunneridae</taxon>
        <taxon>Pentapetalae</taxon>
        <taxon>rosids</taxon>
        <taxon>fabids</taxon>
        <taxon>Fagales</taxon>
        <taxon>Juglandaceae</taxon>
        <taxon>Carya</taxon>
    </lineage>
</organism>
<dbReference type="AlphaFoldDB" id="A0A8T1Q4K4"/>
<evidence type="ECO:0000313" key="2">
    <source>
        <dbReference type="Proteomes" id="UP000811609"/>
    </source>
</evidence>
<protein>
    <submittedName>
        <fullName evidence="1">Uncharacterized protein</fullName>
    </submittedName>
</protein>
<comment type="caution">
    <text evidence="1">The sequence shown here is derived from an EMBL/GenBank/DDBJ whole genome shotgun (WGS) entry which is preliminary data.</text>
</comment>
<gene>
    <name evidence="1" type="ORF">CIPAW_07G218100</name>
</gene>